<comment type="similarity">
    <text evidence="6">Belongs to the TRAFAC class myosin-kinesin ATPase superfamily. Kinesin family.</text>
</comment>
<keyword evidence="6" id="KW-0505">Motor protein</keyword>
<accession>A0A425D2G6</accession>
<keyword evidence="12" id="KW-1185">Reference proteome</keyword>
<dbReference type="Gene3D" id="3.30.1060.10">
    <property type="entry name" value="Peptide methionine sulphoxide reductase MsrA"/>
    <property type="match status" value="1"/>
</dbReference>
<dbReference type="CDD" id="cd00106">
    <property type="entry name" value="KISc"/>
    <property type="match status" value="1"/>
</dbReference>
<dbReference type="SUPFAM" id="SSF55068">
    <property type="entry name" value="Peptide methionine sulfoxide reductase"/>
    <property type="match status" value="1"/>
</dbReference>
<feature type="compositionally biased region" description="Basic and acidic residues" evidence="8">
    <location>
        <begin position="1910"/>
        <end position="1926"/>
    </location>
</feature>
<organism evidence="11 12">
    <name type="scientific">Aphanomyces astaci</name>
    <name type="common">Crayfish plague agent</name>
    <dbReference type="NCBI Taxonomy" id="112090"/>
    <lineage>
        <taxon>Eukaryota</taxon>
        <taxon>Sar</taxon>
        <taxon>Stramenopiles</taxon>
        <taxon>Oomycota</taxon>
        <taxon>Saprolegniomycetes</taxon>
        <taxon>Saprolegniales</taxon>
        <taxon>Verrucalvaceae</taxon>
        <taxon>Aphanomyces</taxon>
    </lineage>
</organism>
<keyword evidence="2" id="KW-0963">Cytoplasm</keyword>
<gene>
    <name evidence="11" type="ORF">B5M09_004191</name>
</gene>
<dbReference type="Gene3D" id="1.10.287.1490">
    <property type="match status" value="1"/>
</dbReference>
<dbReference type="InterPro" id="IPR008979">
    <property type="entry name" value="Galactose-bd-like_sf"/>
</dbReference>
<sequence>SPVNDLTPEATAAEVDSAVRFYRLPESNPQELGNVNFLRSVSDVADNEKPVFLQFQEIPGCHTCTDYGDNVLLDPLVVELLETVFTPVVIHNNSQEPSDVAALKQFNEPTWNNPVVHVLDPVSQTDLIPRIDGVYDLRGVLLQVLEALIVSQRPVPSWVDYVAIAQQLHVVRDADHRVVAVRKASVASTTFVMECYWAGETVLGGIDGVLSTLPGWIDGVEVVQVDYDENVLSYHDLLHAAASAGLEPMVHTDAQLQTAQHEKAANIRDRRAPHDALKVLSTVSYTETKYHLRSKLPLVALLPLTPLQEAHVHTLVARRQTQSVVERAVLTPRQVTLLRRLEAVADRVPHAKDDAEALHALTPADRWQNVLRAVEAAEALSAPPHTFGFDLVYGIDTEQRCVYEDFGRPVLERAFGGYNGTIFAYGQTGSGKTFSMTGFAGNEAMEGLIPRMNKALFEKIQVEKANDPNKLFLVECSFFEIYNEIIYDLLDSSSAKDKKNKGLEIKEHSVLGIYVKDLQERVVESREEVIELMTLGASNRTVGYTNMNSESSRSHSIFVIKIHQKDSSDESKNVFAKVNLVDLAGSERAAGTGAVGTRLKEGANINKSLSALGNVINALVEDARTGKKSFIPYRNSKLTRVLQESLGGNSLCSMLATLSPANINFIETLGTLKYASRAKSIKVNAKKNEEASQISQLSEEIAALKKKLGEQAESGLDPREKNEIVAKYEKQIQEIDAVRMQTWEDKAKLSKQHEMERKKLAKERARADQKTQEEKIKKWKLLEAKADIELAIRATRELDVGDDAWIGMTTKVKALDQDVKDARTLICVFKDSLDKDVAAWKAAQGGSDEPDDGASSSHVTASQLCTKLKNIQDESAKMMALESELLRHTSTLIDAVCDECDKLAPAPSTKELKQVLEDRDKALAITRSMLQMYRAALVTTLKTERKRILNFTEASMLMVSELQTQIDSPHLDDNRKKARMLATKSLTGAMDTCAKLAVAAKSEAPRVQIPKGDVHALGVEAKVLGDDKLSASSGDAKRARLNGPNCWIAAPEDATPWLKVDLGGFKLVESVLIQGGVVGGSSVLSNAPLVLTKTNMDMLAKLYDPVAVTGDHQQTYDIAKYVPTYPYNSHILSWTGLLKTAQVPTKLFSRPPVRFLHDVITLVVANTAYGQSLFTDKEKDYSQLTDKKDKSEYLVKVLHLVASSFHGVVEIKATESNILAGKEPDQTMQFLALFCLGAIRHLAATLPEETNHVADAAAAATLPPPVETQQAWVTDCDVECSVEGDTWTKVPWNGSNVGSADAFTAVATKLPQPTVARYVKFVPTKWNVAPAMRCEVLGFKLTEKDDTLADVQAEGVHYLGLLTTLFTAGELILDEARVKWKKAKDVQREKQAELKHVLVEIDTWKSQVAALKAELEGSNKALDKCKADKADVDKQLTATTAKWDAATVKCTSLEEQQKKTKASLDAITSQFHDATKEATSWKQQHVQVSDQLKSMGQSKAELEKLIETLRGQLTSKSAIEGATDSKLATLSADLQSVTIQLDETKRSLQRSEKAAADGLVERDELQTQLALARTALTSKDEALEALEAKLKTQLGESHAQLDAAQASLAEATNKHRDIDAQLQKAVAHTLALQADMYGNGIHPSIRCTEEVDNDHDACMMGRENAKQRGVESTHAEVKRLHDEAVESEKRVFQMQAQQVRLQADNERLEAKYASVEEKVKVFEAKQAEFALEVETLQKERKQLVEQEEELQLQLQVVTDERDSARQKEEQLFVENAEKEQEIERIRDGYVWVTDRMNNKEDELAELQDQLEKYQSVLKLAGDLDYGNYTTPGDIQNQLLQWIQNQHQQSPYKGRDPQTKQGTSDGVPPRSSSDTLSSARNHQDRNATPLEDSKRGYATTPSPKLSSIPIEDAKSVDTVGPHDRKDTPPSVSNPPGSMSSQAKALQPPGTKDVHDAKGEAKGADVKGGVTLVSPLSTPQPAPPLKTTEKCDVEAKTIDRVSGNGGEGTKAASPKEGVTPTNDTGGGPSLGPALATSATATPPKKDQRLPPTLLRRDSIEDLMPEIQDTAKTNPDATEVADEYDDDFDAYDDENSARRGGKSKRRSVDKAASAKVPVEAPVEPVSEKTMAQHSTPSKTTAPSPTKG</sequence>
<feature type="coiled-coil region" evidence="7">
    <location>
        <begin position="746"/>
        <end position="775"/>
    </location>
</feature>
<feature type="coiled-coil region" evidence="7">
    <location>
        <begin position="1401"/>
        <end position="1428"/>
    </location>
</feature>
<feature type="compositionally biased region" description="Basic and acidic residues" evidence="8">
    <location>
        <begin position="2041"/>
        <end position="2057"/>
    </location>
</feature>
<dbReference type="GO" id="GO:0005524">
    <property type="term" value="F:ATP binding"/>
    <property type="evidence" value="ECO:0007669"/>
    <property type="project" value="UniProtKB-UniRule"/>
</dbReference>
<dbReference type="Pfam" id="PF10243">
    <property type="entry name" value="MIP-T3"/>
    <property type="match status" value="1"/>
</dbReference>
<dbReference type="Pfam" id="PF00225">
    <property type="entry name" value="Kinesin"/>
    <property type="match status" value="1"/>
</dbReference>
<feature type="coiled-coil region" evidence="7">
    <location>
        <begin position="687"/>
        <end position="714"/>
    </location>
</feature>
<dbReference type="PRINTS" id="PR00380">
    <property type="entry name" value="KINESINHEAVY"/>
</dbReference>
<dbReference type="Gene3D" id="1.10.418.50">
    <property type="entry name" value="Microtubule-binding protein MIP-T3"/>
    <property type="match status" value="1"/>
</dbReference>
<evidence type="ECO:0000256" key="4">
    <source>
        <dbReference type="ARBA" id="ARBA00022840"/>
    </source>
</evidence>
<feature type="compositionally biased region" description="Acidic residues" evidence="8">
    <location>
        <begin position="2076"/>
        <end position="2091"/>
    </location>
</feature>
<evidence type="ECO:0000259" key="10">
    <source>
        <dbReference type="PROSITE" id="PS50067"/>
    </source>
</evidence>
<dbReference type="PROSITE" id="PS00411">
    <property type="entry name" value="KINESIN_MOTOR_1"/>
    <property type="match status" value="1"/>
</dbReference>
<evidence type="ECO:0000256" key="6">
    <source>
        <dbReference type="PROSITE-ProRule" id="PRU00283"/>
    </source>
</evidence>
<dbReference type="Gene3D" id="2.60.120.260">
    <property type="entry name" value="Galactose-binding domain-like"/>
    <property type="match status" value="2"/>
</dbReference>
<dbReference type="SUPFAM" id="SSF57997">
    <property type="entry name" value="Tropomyosin"/>
    <property type="match status" value="1"/>
</dbReference>
<dbReference type="GO" id="GO:0005875">
    <property type="term" value="C:microtubule associated complex"/>
    <property type="evidence" value="ECO:0007669"/>
    <property type="project" value="TreeGrafter"/>
</dbReference>
<dbReference type="GO" id="GO:0003777">
    <property type="term" value="F:microtubule motor activity"/>
    <property type="evidence" value="ECO:0007669"/>
    <property type="project" value="InterPro"/>
</dbReference>
<evidence type="ECO:0008006" key="13">
    <source>
        <dbReference type="Google" id="ProtNLM"/>
    </source>
</evidence>
<evidence type="ECO:0000256" key="1">
    <source>
        <dbReference type="ARBA" id="ARBA00004496"/>
    </source>
</evidence>
<dbReference type="Pfam" id="PF00754">
    <property type="entry name" value="F5_F8_type_C"/>
    <property type="match status" value="1"/>
</dbReference>
<dbReference type="InterPro" id="IPR040468">
    <property type="entry name" value="TRAF3IP1_N"/>
</dbReference>
<feature type="compositionally biased region" description="Polar residues" evidence="8">
    <location>
        <begin position="1858"/>
        <end position="1879"/>
    </location>
</feature>
<dbReference type="GO" id="GO:0007052">
    <property type="term" value="P:mitotic spindle organization"/>
    <property type="evidence" value="ECO:0007669"/>
    <property type="project" value="TreeGrafter"/>
</dbReference>
<dbReference type="Proteomes" id="UP000284702">
    <property type="component" value="Unassembled WGS sequence"/>
</dbReference>
<evidence type="ECO:0000259" key="9">
    <source>
        <dbReference type="PROSITE" id="PS50022"/>
    </source>
</evidence>
<dbReference type="GO" id="GO:0008017">
    <property type="term" value="F:microtubule binding"/>
    <property type="evidence" value="ECO:0007669"/>
    <property type="project" value="InterPro"/>
</dbReference>
<feature type="domain" description="F5/8 type C" evidence="9">
    <location>
        <begin position="1272"/>
        <end position="1339"/>
    </location>
</feature>
<dbReference type="PROSITE" id="PS50022">
    <property type="entry name" value="FA58C_3"/>
    <property type="match status" value="2"/>
</dbReference>
<comment type="subcellular location">
    <subcellularLocation>
        <location evidence="1">Cytoplasm</location>
    </subcellularLocation>
</comment>
<evidence type="ECO:0000313" key="11">
    <source>
        <dbReference type="EMBL" id="RQM23494.1"/>
    </source>
</evidence>
<dbReference type="GO" id="GO:0005737">
    <property type="term" value="C:cytoplasm"/>
    <property type="evidence" value="ECO:0007669"/>
    <property type="project" value="UniProtKB-SubCell"/>
</dbReference>
<dbReference type="InterPro" id="IPR042576">
    <property type="entry name" value="TRAF3IP1_N_sf"/>
</dbReference>
<dbReference type="EMBL" id="MZMZ02002953">
    <property type="protein sequence ID" value="RQM23494.1"/>
    <property type="molecule type" value="Genomic_DNA"/>
</dbReference>
<dbReference type="Gene3D" id="3.40.850.10">
    <property type="entry name" value="Kinesin motor domain"/>
    <property type="match status" value="1"/>
</dbReference>
<reference evidence="11" key="1">
    <citation type="submission" date="2018-07" db="EMBL/GenBank/DDBJ databases">
        <title>Annotation of Aphanomyces astaci genome assembly.</title>
        <authorList>
            <person name="Studholme D.J."/>
        </authorList>
    </citation>
    <scope>NUCLEOTIDE SEQUENCE [LARGE SCALE GENOMIC DNA]</scope>
    <source>
        <strain evidence="11">Pc</strain>
    </source>
</reference>
<dbReference type="InterPro" id="IPR036961">
    <property type="entry name" value="Kinesin_motor_dom_sf"/>
</dbReference>
<dbReference type="InterPro" id="IPR000421">
    <property type="entry name" value="FA58C"/>
</dbReference>
<dbReference type="SUPFAM" id="SSF52540">
    <property type="entry name" value="P-loop containing nucleoside triphosphate hydrolases"/>
    <property type="match status" value="1"/>
</dbReference>
<feature type="coiled-coil region" evidence="7">
    <location>
        <begin position="1691"/>
        <end position="1823"/>
    </location>
</feature>
<dbReference type="VEuPathDB" id="FungiDB:H257_10046"/>
<evidence type="ECO:0000256" key="7">
    <source>
        <dbReference type="SAM" id="Coils"/>
    </source>
</evidence>
<name>A0A425D2G6_APHAT</name>
<dbReference type="GO" id="GO:0007018">
    <property type="term" value="P:microtubule-based movement"/>
    <property type="evidence" value="ECO:0007669"/>
    <property type="project" value="InterPro"/>
</dbReference>
<dbReference type="PANTHER" id="PTHR47969">
    <property type="entry name" value="CHROMOSOME-ASSOCIATED KINESIN KIF4A-RELATED"/>
    <property type="match status" value="1"/>
</dbReference>
<dbReference type="SUPFAM" id="SSF49785">
    <property type="entry name" value="Galactose-binding domain-like"/>
    <property type="match status" value="2"/>
</dbReference>
<dbReference type="InterPro" id="IPR027417">
    <property type="entry name" value="P-loop_NTPase"/>
</dbReference>
<evidence type="ECO:0000256" key="5">
    <source>
        <dbReference type="ARBA" id="ARBA00023054"/>
    </source>
</evidence>
<keyword evidence="4 6" id="KW-0067">ATP-binding</keyword>
<keyword evidence="5 7" id="KW-0175">Coiled coil</keyword>
<dbReference type="InterPro" id="IPR027640">
    <property type="entry name" value="Kinesin-like_fam"/>
</dbReference>
<dbReference type="SMART" id="SM00129">
    <property type="entry name" value="KISc"/>
    <property type="match status" value="1"/>
</dbReference>
<proteinExistence type="inferred from homology"/>
<feature type="compositionally biased region" description="Basic and acidic residues" evidence="8">
    <location>
        <begin position="1950"/>
        <end position="1963"/>
    </location>
</feature>
<protein>
    <recommendedName>
        <fullName evidence="13">Kinesin motor domain-containing protein</fullName>
    </recommendedName>
</protein>
<dbReference type="GO" id="GO:0008113">
    <property type="term" value="F:peptide-methionine (S)-S-oxide reductase activity"/>
    <property type="evidence" value="ECO:0007669"/>
    <property type="project" value="InterPro"/>
</dbReference>
<feature type="compositionally biased region" description="Basic and acidic residues" evidence="8">
    <location>
        <begin position="1880"/>
        <end position="1894"/>
    </location>
</feature>
<feature type="compositionally biased region" description="Basic and acidic residues" evidence="8">
    <location>
        <begin position="1985"/>
        <end position="1997"/>
    </location>
</feature>
<feature type="domain" description="F5/8 type C" evidence="9">
    <location>
        <begin position="1002"/>
        <end position="1075"/>
    </location>
</feature>
<feature type="compositionally biased region" description="Low complexity" evidence="8">
    <location>
        <begin position="2030"/>
        <end position="2040"/>
    </location>
</feature>
<dbReference type="PANTHER" id="PTHR47969:SF15">
    <property type="entry name" value="CHROMOSOME-ASSOCIATED KINESIN KIF4A-RELATED"/>
    <property type="match status" value="1"/>
</dbReference>
<dbReference type="InterPro" id="IPR036509">
    <property type="entry name" value="Met_Sox_Rdtase_MsrA_sf"/>
</dbReference>
<dbReference type="GO" id="GO:0051231">
    <property type="term" value="P:spindle elongation"/>
    <property type="evidence" value="ECO:0007669"/>
    <property type="project" value="TreeGrafter"/>
</dbReference>
<dbReference type="PROSITE" id="PS50067">
    <property type="entry name" value="KINESIN_MOTOR_2"/>
    <property type="match status" value="1"/>
</dbReference>
<feature type="compositionally biased region" description="Low complexity" evidence="8">
    <location>
        <begin position="2107"/>
        <end position="2144"/>
    </location>
</feature>
<feature type="coiled-coil region" evidence="7">
    <location>
        <begin position="1492"/>
        <end position="1554"/>
    </location>
</feature>
<evidence type="ECO:0000256" key="2">
    <source>
        <dbReference type="ARBA" id="ARBA00022490"/>
    </source>
</evidence>
<dbReference type="InterPro" id="IPR001752">
    <property type="entry name" value="Kinesin_motor_dom"/>
</dbReference>
<evidence type="ECO:0000256" key="8">
    <source>
        <dbReference type="SAM" id="MobiDB-lite"/>
    </source>
</evidence>
<keyword evidence="3 6" id="KW-0547">Nucleotide-binding</keyword>
<feature type="non-terminal residue" evidence="11">
    <location>
        <position position="1"/>
    </location>
</feature>
<evidence type="ECO:0000313" key="12">
    <source>
        <dbReference type="Proteomes" id="UP000284702"/>
    </source>
</evidence>
<evidence type="ECO:0000256" key="3">
    <source>
        <dbReference type="ARBA" id="ARBA00022741"/>
    </source>
</evidence>
<feature type="binding site" evidence="6">
    <location>
        <begin position="426"/>
        <end position="433"/>
    </location>
    <ligand>
        <name>ATP</name>
        <dbReference type="ChEBI" id="CHEBI:30616"/>
    </ligand>
</feature>
<comment type="caution">
    <text evidence="11">The sequence shown here is derived from an EMBL/GenBank/DDBJ whole genome shotgun (WGS) entry which is preliminary data.</text>
</comment>
<feature type="region of interest" description="Disordered" evidence="8">
    <location>
        <begin position="1845"/>
        <end position="2144"/>
    </location>
</feature>
<feature type="compositionally biased region" description="Polar residues" evidence="8">
    <location>
        <begin position="1928"/>
        <end position="1942"/>
    </location>
</feature>
<feature type="domain" description="Kinesin motor" evidence="10">
    <location>
        <begin position="332"/>
        <end position="681"/>
    </location>
</feature>
<dbReference type="InterPro" id="IPR019821">
    <property type="entry name" value="Kinesin_motor_CS"/>
</dbReference>